<sequence>MSEYGIAAQLSLGLSNGCELKGRDVICMIVQTNKHFIRDANIQGEEEKCHPSEEKSEIRTRPYEDGKSKGGES</sequence>
<evidence type="ECO:0000256" key="1">
    <source>
        <dbReference type="SAM" id="MobiDB-lite"/>
    </source>
</evidence>
<feature type="compositionally biased region" description="Basic and acidic residues" evidence="1">
    <location>
        <begin position="45"/>
        <end position="73"/>
    </location>
</feature>
<evidence type="ECO:0000313" key="2">
    <source>
        <dbReference type="EMBL" id="CAI5772040.1"/>
    </source>
</evidence>
<gene>
    <name evidence="2" type="ORF">PODLI_1B027917</name>
</gene>
<proteinExistence type="predicted"/>
<protein>
    <submittedName>
        <fullName evidence="2">Uncharacterized protein</fullName>
    </submittedName>
</protein>
<organism evidence="2 3">
    <name type="scientific">Podarcis lilfordi</name>
    <name type="common">Lilford's wall lizard</name>
    <dbReference type="NCBI Taxonomy" id="74358"/>
    <lineage>
        <taxon>Eukaryota</taxon>
        <taxon>Metazoa</taxon>
        <taxon>Chordata</taxon>
        <taxon>Craniata</taxon>
        <taxon>Vertebrata</taxon>
        <taxon>Euteleostomi</taxon>
        <taxon>Lepidosauria</taxon>
        <taxon>Squamata</taxon>
        <taxon>Bifurcata</taxon>
        <taxon>Unidentata</taxon>
        <taxon>Episquamata</taxon>
        <taxon>Laterata</taxon>
        <taxon>Lacertibaenia</taxon>
        <taxon>Lacertidae</taxon>
        <taxon>Podarcis</taxon>
    </lineage>
</organism>
<dbReference type="Proteomes" id="UP001178461">
    <property type="component" value="Chromosome 4"/>
</dbReference>
<keyword evidence="3" id="KW-1185">Reference proteome</keyword>
<dbReference type="AlphaFoldDB" id="A0AA35K5I1"/>
<accession>A0AA35K5I1</accession>
<reference evidence="2" key="1">
    <citation type="submission" date="2022-12" db="EMBL/GenBank/DDBJ databases">
        <authorList>
            <person name="Alioto T."/>
            <person name="Alioto T."/>
            <person name="Gomez Garrido J."/>
        </authorList>
    </citation>
    <scope>NUCLEOTIDE SEQUENCE</scope>
</reference>
<name>A0AA35K5I1_9SAUR</name>
<evidence type="ECO:0000313" key="3">
    <source>
        <dbReference type="Proteomes" id="UP001178461"/>
    </source>
</evidence>
<dbReference type="EMBL" id="OX395129">
    <property type="protein sequence ID" value="CAI5772040.1"/>
    <property type="molecule type" value="Genomic_DNA"/>
</dbReference>
<feature type="region of interest" description="Disordered" evidence="1">
    <location>
        <begin position="43"/>
        <end position="73"/>
    </location>
</feature>